<reference evidence="2" key="1">
    <citation type="submission" date="2016-11" db="UniProtKB">
        <authorList>
            <consortium name="WormBaseParasite"/>
        </authorList>
    </citation>
    <scope>IDENTIFICATION</scope>
    <source>
        <strain evidence="2">KR3021</strain>
    </source>
</reference>
<accession>A0AC35U7L8</accession>
<evidence type="ECO:0000313" key="2">
    <source>
        <dbReference type="WBParaSite" id="RSKR_0000864600.1"/>
    </source>
</evidence>
<organism evidence="1 2">
    <name type="scientific">Rhabditophanes sp. KR3021</name>
    <dbReference type="NCBI Taxonomy" id="114890"/>
    <lineage>
        <taxon>Eukaryota</taxon>
        <taxon>Metazoa</taxon>
        <taxon>Ecdysozoa</taxon>
        <taxon>Nematoda</taxon>
        <taxon>Chromadorea</taxon>
        <taxon>Rhabditida</taxon>
        <taxon>Tylenchina</taxon>
        <taxon>Panagrolaimomorpha</taxon>
        <taxon>Strongyloidoidea</taxon>
        <taxon>Alloionematidae</taxon>
        <taxon>Rhabditophanes</taxon>
    </lineage>
</organism>
<sequence>MNWINCIKLFAICSVLTSITNFPSGFTNSSVNTAVLELEKFLKNSYNVRGIHLSDHTFTLLKSSTLNCWFVAQIFGAIIAPIIPDRYGRKFAYIISTVVMTFASGLQFIASMIASPELLIFARALTAFCSPLSDAVLILYLQEVSPPSMRGMICFLAEIGYSLMCVLGMVLGMRPVFGDSLTRLLGVPILPMFISIILLLFLPETPKYLMLVKNNRKAALKSLNFFQGTHKENENILDDYTAELSDDTSEGESSMTEIFKTPQLRKAVFLGVCVMVLTLPFYPILQSSTYFLLHAKLSHNIAEASSTFGFGIFVLACITGTLLIDRYPRRTLILTSGFITTSSIVAFVTFSTFSHVSELKWAQIGCMSALLLFLIAFGMVIGPASWFIAPELVAQRHRATVFCICFGINNIFIFLTNFATLPLYNIIGAYSFLPLFVLPCSLALLFIYLYLPETLGRETHDIIAEMGNKTHIADIENTLSIKS</sequence>
<dbReference type="Proteomes" id="UP000095286">
    <property type="component" value="Unplaced"/>
</dbReference>
<dbReference type="WBParaSite" id="RSKR_0000864600.1">
    <property type="protein sequence ID" value="RSKR_0000864600.1"/>
    <property type="gene ID" value="RSKR_0000864600"/>
</dbReference>
<name>A0AC35U7L8_9BILA</name>
<protein>
    <submittedName>
        <fullName evidence="2">MFS domain-containing protein</fullName>
    </submittedName>
</protein>
<evidence type="ECO:0000313" key="1">
    <source>
        <dbReference type="Proteomes" id="UP000095286"/>
    </source>
</evidence>
<proteinExistence type="predicted"/>